<protein>
    <recommendedName>
        <fullName evidence="1">G domain-containing protein</fullName>
    </recommendedName>
</protein>
<evidence type="ECO:0000313" key="2">
    <source>
        <dbReference type="EMBL" id="GIG03136.1"/>
    </source>
</evidence>
<evidence type="ECO:0000259" key="1">
    <source>
        <dbReference type="Pfam" id="PF01926"/>
    </source>
</evidence>
<dbReference type="InterPro" id="IPR027417">
    <property type="entry name" value="P-loop_NTPase"/>
</dbReference>
<reference evidence="2 3" key="1">
    <citation type="submission" date="2021-01" db="EMBL/GenBank/DDBJ databases">
        <title>Whole genome shotgun sequence of Catellatospora citrea NBRC 14495.</title>
        <authorList>
            <person name="Komaki H."/>
            <person name="Tamura T."/>
        </authorList>
    </citation>
    <scope>NUCLEOTIDE SEQUENCE [LARGE SCALE GENOMIC DNA]</scope>
    <source>
        <strain evidence="2 3">NBRC 14495</strain>
    </source>
</reference>
<feature type="domain" description="G" evidence="1">
    <location>
        <begin position="18"/>
        <end position="120"/>
    </location>
</feature>
<dbReference type="AlphaFoldDB" id="A0A8J3P3Y8"/>
<dbReference type="EMBL" id="BONH01000072">
    <property type="protein sequence ID" value="GIG03136.1"/>
    <property type="molecule type" value="Genomic_DNA"/>
</dbReference>
<proteinExistence type="predicted"/>
<dbReference type="InterPro" id="IPR006073">
    <property type="entry name" value="GTP-bd"/>
</dbReference>
<dbReference type="Gene3D" id="3.40.50.300">
    <property type="entry name" value="P-loop containing nucleotide triphosphate hydrolases"/>
    <property type="match status" value="1"/>
</dbReference>
<dbReference type="SUPFAM" id="SSF52540">
    <property type="entry name" value="P-loop containing nucleoside triphosphate hydrolases"/>
    <property type="match status" value="1"/>
</dbReference>
<dbReference type="Pfam" id="PF01926">
    <property type="entry name" value="MMR_HSR1"/>
    <property type="match status" value="1"/>
</dbReference>
<accession>A0A8J3P3Y8</accession>
<dbReference type="Proteomes" id="UP000659904">
    <property type="component" value="Unassembled WGS sequence"/>
</dbReference>
<dbReference type="RefSeq" id="WP_147432958.1">
    <property type="nucleotide sequence ID" value="NZ_BONH01000072.1"/>
</dbReference>
<organism evidence="2 3">
    <name type="scientific">Catellatospora citrea</name>
    <dbReference type="NCBI Taxonomy" id="53366"/>
    <lineage>
        <taxon>Bacteria</taxon>
        <taxon>Bacillati</taxon>
        <taxon>Actinomycetota</taxon>
        <taxon>Actinomycetes</taxon>
        <taxon>Micromonosporales</taxon>
        <taxon>Micromonosporaceae</taxon>
        <taxon>Catellatospora</taxon>
    </lineage>
</organism>
<sequence>MLRHDSLRGWHMGVGFTVSIMGQTGVGKTSLLNAIFGLNLLTSATKPATTALDPEFEIVREDGRLIIRDLPGLGESPTVDEDYLRLYRQWLLRSDVVIWAVHADSRSVSLDQMALRRLLEQAPDDERSRILSKLTIILTKVDLLTPPAWIYSRVGDGGLFAPDPVLAPVLQTKADYFTEHLILPFGEHIVPETYNDTGLTGSPVRGLIFDRDRIRHRGLMTREAADRFYRDRTVARNETLQRAIERLHDNYRVIPCSSLFRFNLARLMTVVVSKLGVGAVGMFNSLTQDNALNRLPFSTAKLLRNIVVVDQATQTVVFDLAQQD</sequence>
<comment type="caution">
    <text evidence="2">The sequence shown here is derived from an EMBL/GenBank/DDBJ whole genome shotgun (WGS) entry which is preliminary data.</text>
</comment>
<keyword evidence="3" id="KW-1185">Reference proteome</keyword>
<name>A0A8J3P3Y8_9ACTN</name>
<dbReference type="GO" id="GO:0005525">
    <property type="term" value="F:GTP binding"/>
    <property type="evidence" value="ECO:0007669"/>
    <property type="project" value="InterPro"/>
</dbReference>
<gene>
    <name evidence="2" type="ORF">Cci01nite_82290</name>
</gene>
<evidence type="ECO:0000313" key="3">
    <source>
        <dbReference type="Proteomes" id="UP000659904"/>
    </source>
</evidence>